<feature type="region of interest" description="Disordered" evidence="3">
    <location>
        <begin position="394"/>
        <end position="490"/>
    </location>
</feature>
<dbReference type="InterPro" id="IPR036028">
    <property type="entry name" value="SH3-like_dom_sf"/>
</dbReference>
<proteinExistence type="predicted"/>
<protein>
    <recommendedName>
        <fullName evidence="5">SH3 domain-containing protein</fullName>
    </recommendedName>
</protein>
<sequence>MNLKEMANFENRASRELVRRMNLGLKRRDGEEDGCFSLQSSKYCGTDFGEFSFPRMTYMNKTIANINQFDSFLNSYFLNWNNQIKESFGCTGIPFSQSPSLRTAYVCEGLLNNTSVEACNKDLHPSTLCQSTCVDYVNEWVDFIEVNSDKCEKSNQTQSTNIDLLMGTCYQYPFNGQNEDCIKVEPRKIVSCEKRLASASSKCSYCDENPDDLCCKLDIVSKECTGLTANAKDIAVMAAMMAVVSLIVVVLLIILIVRHIKKRKQQRNKIDYEYGGNRLVIGYPKETQSIENMSYANYNNMTEHENNSNTSVDSKVSYGKNVKNDSYLYRPNNYNSDKEERKKKKKTGNDKGSIRESARSVGPLDKYQVEMRIDEEASFYSFQKEVQHDISRSYVGDSFPTSRQAKARRDSNEWRESGIGINIPDYPVKKSVSENDKYRLEKNSRTGKYEKSGKRGQRTYENTFEMSRPSSGKGRAVGKGSMSAPGESYEMKVKQKTLPTPYYSDDSHQPSSSDGKKLSVISVSSFHKDETLYDVVYDYTPNEYDELELKVGDRLRIIKVFSDGWALVKHHAQKNIGIVPMVCIDYKK</sequence>
<dbReference type="Proteomes" id="UP000188320">
    <property type="component" value="Unassembled WGS sequence"/>
</dbReference>
<name>A0A1R1PLE8_ZANCU</name>
<feature type="region of interest" description="Disordered" evidence="3">
    <location>
        <begin position="323"/>
        <end position="361"/>
    </location>
</feature>
<evidence type="ECO:0000313" key="7">
    <source>
        <dbReference type="Proteomes" id="UP000188320"/>
    </source>
</evidence>
<evidence type="ECO:0000259" key="5">
    <source>
        <dbReference type="PROSITE" id="PS50002"/>
    </source>
</evidence>
<feature type="compositionally biased region" description="Polar residues" evidence="3">
    <location>
        <begin position="459"/>
        <end position="470"/>
    </location>
</feature>
<evidence type="ECO:0000256" key="1">
    <source>
        <dbReference type="ARBA" id="ARBA00022443"/>
    </source>
</evidence>
<keyword evidence="4" id="KW-0812">Transmembrane</keyword>
<dbReference type="InterPro" id="IPR001452">
    <property type="entry name" value="SH3_domain"/>
</dbReference>
<dbReference type="EMBL" id="LSSK01000818">
    <property type="protein sequence ID" value="OMH81794.1"/>
    <property type="molecule type" value="Genomic_DNA"/>
</dbReference>
<reference evidence="7" key="1">
    <citation type="submission" date="2017-01" db="EMBL/GenBank/DDBJ databases">
        <authorList>
            <person name="Wang Y."/>
            <person name="White M."/>
            <person name="Kvist S."/>
            <person name="Moncalvo J.-M."/>
        </authorList>
    </citation>
    <scope>NUCLEOTIDE SEQUENCE [LARGE SCALE GENOMIC DNA]</scope>
    <source>
        <strain evidence="7">COL-18-3</strain>
    </source>
</reference>
<dbReference type="AlphaFoldDB" id="A0A1R1PLE8"/>
<dbReference type="SMART" id="SM00326">
    <property type="entry name" value="SH3"/>
    <property type="match status" value="1"/>
</dbReference>
<dbReference type="Pfam" id="PF00018">
    <property type="entry name" value="SH3_1"/>
    <property type="match status" value="1"/>
</dbReference>
<keyword evidence="7" id="KW-1185">Reference proteome</keyword>
<feature type="compositionally biased region" description="Basic and acidic residues" evidence="3">
    <location>
        <begin position="347"/>
        <end position="358"/>
    </location>
</feature>
<keyword evidence="4" id="KW-0472">Membrane</keyword>
<dbReference type="SUPFAM" id="SSF50044">
    <property type="entry name" value="SH3-domain"/>
    <property type="match status" value="1"/>
</dbReference>
<gene>
    <name evidence="6" type="ORF">AX774_g4743</name>
</gene>
<comment type="caution">
    <text evidence="6">The sequence shown here is derived from an EMBL/GenBank/DDBJ whole genome shotgun (WGS) entry which is preliminary data.</text>
</comment>
<evidence type="ECO:0000256" key="4">
    <source>
        <dbReference type="SAM" id="Phobius"/>
    </source>
</evidence>
<evidence type="ECO:0000256" key="3">
    <source>
        <dbReference type="SAM" id="MobiDB-lite"/>
    </source>
</evidence>
<feature type="transmembrane region" description="Helical" evidence="4">
    <location>
        <begin position="234"/>
        <end position="257"/>
    </location>
</feature>
<dbReference type="PROSITE" id="PS50002">
    <property type="entry name" value="SH3"/>
    <property type="match status" value="1"/>
</dbReference>
<dbReference type="Gene3D" id="2.30.30.40">
    <property type="entry name" value="SH3 Domains"/>
    <property type="match status" value="1"/>
</dbReference>
<keyword evidence="1 2" id="KW-0728">SH3 domain</keyword>
<accession>A0A1R1PLE8</accession>
<organism evidence="6 7">
    <name type="scientific">Zancudomyces culisetae</name>
    <name type="common">Gut fungus</name>
    <name type="synonym">Smittium culisetae</name>
    <dbReference type="NCBI Taxonomy" id="1213189"/>
    <lineage>
        <taxon>Eukaryota</taxon>
        <taxon>Fungi</taxon>
        <taxon>Fungi incertae sedis</taxon>
        <taxon>Zoopagomycota</taxon>
        <taxon>Kickxellomycotina</taxon>
        <taxon>Harpellomycetes</taxon>
        <taxon>Harpellales</taxon>
        <taxon>Legeriomycetaceae</taxon>
        <taxon>Zancudomyces</taxon>
    </lineage>
</organism>
<dbReference type="OrthoDB" id="5340910at2759"/>
<evidence type="ECO:0000313" key="6">
    <source>
        <dbReference type="EMBL" id="OMH81794.1"/>
    </source>
</evidence>
<feature type="domain" description="SH3" evidence="5">
    <location>
        <begin position="528"/>
        <end position="588"/>
    </location>
</feature>
<feature type="compositionally biased region" description="Basic and acidic residues" evidence="3">
    <location>
        <begin position="427"/>
        <end position="453"/>
    </location>
</feature>
<evidence type="ECO:0000256" key="2">
    <source>
        <dbReference type="PROSITE-ProRule" id="PRU00192"/>
    </source>
</evidence>
<keyword evidence="4" id="KW-1133">Transmembrane helix</keyword>
<feature type="compositionally biased region" description="Basic and acidic residues" evidence="3">
    <location>
        <begin position="407"/>
        <end position="416"/>
    </location>
</feature>